<dbReference type="AlphaFoldDB" id="A0A9X2IRI4"/>
<comment type="caution">
    <text evidence="1">The sequence shown here is derived from an EMBL/GenBank/DDBJ whole genome shotgun (WGS) entry which is preliminary data.</text>
</comment>
<organism evidence="1 2">
    <name type="scientific">Rathayibacter rubneri</name>
    <dbReference type="NCBI Taxonomy" id="2950106"/>
    <lineage>
        <taxon>Bacteria</taxon>
        <taxon>Bacillati</taxon>
        <taxon>Actinomycetota</taxon>
        <taxon>Actinomycetes</taxon>
        <taxon>Micrococcales</taxon>
        <taxon>Microbacteriaceae</taxon>
        <taxon>Rathayibacter</taxon>
    </lineage>
</organism>
<protein>
    <submittedName>
        <fullName evidence="1">Uncharacterized protein</fullName>
    </submittedName>
</protein>
<dbReference type="Proteomes" id="UP001155240">
    <property type="component" value="Unassembled WGS sequence"/>
</dbReference>
<gene>
    <name evidence="1" type="ORF">NB037_03855</name>
</gene>
<reference evidence="1" key="1">
    <citation type="submission" date="2022-06" db="EMBL/GenBank/DDBJ databases">
        <title>Whole genome shotgun sequencing (WGS) of Rathayibacter sp. ZW T2_19, isolated from stored onions (Allium cepa).</title>
        <authorList>
            <person name="Stoll D.A."/>
            <person name="Huch M."/>
        </authorList>
    </citation>
    <scope>NUCLEOTIDE SEQUENCE</scope>
    <source>
        <strain evidence="1">ZW T2_19</strain>
    </source>
</reference>
<keyword evidence="2" id="KW-1185">Reference proteome</keyword>
<name>A0A9X2IRI4_9MICO</name>
<sequence length="197" mass="21276">MALLDRDDLIEALRDLVAELRAAGEPVGLRIVGGAALALRHYERSSTADVDALHVRPGADAAVAEAADRVGIRRGWERGWLNFAVTATGGEPLLGRTPTWETIHDDGLIVIQIAGAETLLAMKLRANRPGRDTDDIRQLLALCDIRTIEDADAFFTDFYPGDSLSERAWIIVSAILEQGPLVTPTALGPIDLSTSDR</sequence>
<dbReference type="EMBL" id="JAMRYM010000007">
    <property type="protein sequence ID" value="MCM6761546.1"/>
    <property type="molecule type" value="Genomic_DNA"/>
</dbReference>
<dbReference type="RefSeq" id="WP_251943861.1">
    <property type="nucleotide sequence ID" value="NZ_JAMRYM010000007.1"/>
</dbReference>
<evidence type="ECO:0000313" key="2">
    <source>
        <dbReference type="Proteomes" id="UP001155240"/>
    </source>
</evidence>
<evidence type="ECO:0000313" key="1">
    <source>
        <dbReference type="EMBL" id="MCM6761546.1"/>
    </source>
</evidence>
<proteinExistence type="predicted"/>
<accession>A0A9X2IRI4</accession>